<organism evidence="3 4">
    <name type="scientific">Thermoflexus hugenholtzii JAD2</name>
    <dbReference type="NCBI Taxonomy" id="877466"/>
    <lineage>
        <taxon>Bacteria</taxon>
        <taxon>Bacillati</taxon>
        <taxon>Chloroflexota</taxon>
        <taxon>Thermoflexia</taxon>
        <taxon>Thermoflexales</taxon>
        <taxon>Thermoflexaceae</taxon>
        <taxon>Thermoflexus</taxon>
    </lineage>
</organism>
<reference evidence="4" key="1">
    <citation type="submission" date="2017-06" db="EMBL/GenBank/DDBJ databases">
        <authorList>
            <person name="Varghese N."/>
            <person name="Submissions S."/>
        </authorList>
    </citation>
    <scope>NUCLEOTIDE SEQUENCE [LARGE SCALE GENOMIC DNA]</scope>
    <source>
        <strain evidence="4">JAD2</strain>
    </source>
</reference>
<dbReference type="InterPro" id="IPR001509">
    <property type="entry name" value="Epimerase_deHydtase"/>
</dbReference>
<dbReference type="Proteomes" id="UP000197025">
    <property type="component" value="Unassembled WGS sequence"/>
</dbReference>
<dbReference type="InterPro" id="IPR036291">
    <property type="entry name" value="NAD(P)-bd_dom_sf"/>
</dbReference>
<name>A0A212R087_9CHLR</name>
<dbReference type="SUPFAM" id="SSF51735">
    <property type="entry name" value="NAD(P)-binding Rossmann-fold domains"/>
    <property type="match status" value="1"/>
</dbReference>
<gene>
    <name evidence="3" type="ORF">SAMN02746019_00009560</name>
</gene>
<proteinExistence type="inferred from homology"/>
<evidence type="ECO:0000259" key="2">
    <source>
        <dbReference type="Pfam" id="PF01370"/>
    </source>
</evidence>
<keyword evidence="4" id="KW-1185">Reference proteome</keyword>
<dbReference type="Gene3D" id="3.40.50.720">
    <property type="entry name" value="NAD(P)-binding Rossmann-like Domain"/>
    <property type="match status" value="1"/>
</dbReference>
<dbReference type="OrthoDB" id="9803061at2"/>
<dbReference type="Pfam" id="PF01370">
    <property type="entry name" value="Epimerase"/>
    <property type="match status" value="1"/>
</dbReference>
<evidence type="ECO:0000256" key="1">
    <source>
        <dbReference type="ARBA" id="ARBA00007637"/>
    </source>
</evidence>
<dbReference type="AlphaFoldDB" id="A0A212R087"/>
<evidence type="ECO:0000313" key="4">
    <source>
        <dbReference type="Proteomes" id="UP000197025"/>
    </source>
</evidence>
<dbReference type="CDD" id="cd05256">
    <property type="entry name" value="UDP_AE_SDR_e"/>
    <property type="match status" value="1"/>
</dbReference>
<sequence length="306" mass="34554">MKCLVTGGAGFIGSHVVDALIADGHEVVVVDNLSTGRRENLNPRARFYEIDIRSPSLAEVFERERPEVVNHHAAQMSVRISMADPMYDADVNVLGSLNLIRLSLQYGVKKFIYISSGGAVYGEPVYLPCDEDHPIRPLCPYGVTKFIVEQYLALFHHHYGLRYTVLRYPNVYGPRQDPEGEAGVVAIFIGRMLRDEPVVINGTGEQMRDFVYVEDVVEANRMALENGDAEVFNLGSGRGTTVNEIFQMLAAITGYRREPIYGPPKPGETFRIYLSAERVKRAWSWRPRVDLEEGLERTVAFFRARR</sequence>
<dbReference type="PANTHER" id="PTHR43000">
    <property type="entry name" value="DTDP-D-GLUCOSE 4,6-DEHYDRATASE-RELATED"/>
    <property type="match status" value="1"/>
</dbReference>
<evidence type="ECO:0000313" key="3">
    <source>
        <dbReference type="EMBL" id="SNB65260.1"/>
    </source>
</evidence>
<dbReference type="Gene3D" id="3.90.25.10">
    <property type="entry name" value="UDP-galactose 4-epimerase, domain 1"/>
    <property type="match status" value="1"/>
</dbReference>
<comment type="similarity">
    <text evidence="1">Belongs to the NAD(P)-dependent epimerase/dehydratase family.</text>
</comment>
<dbReference type="InParanoid" id="A0A212R087"/>
<accession>A0A212R087</accession>
<dbReference type="FunCoup" id="A0A212R087">
    <property type="interactions" value="276"/>
</dbReference>
<dbReference type="RefSeq" id="WP_088571199.1">
    <property type="nucleotide sequence ID" value="NZ_FYEK01000027.1"/>
</dbReference>
<feature type="domain" description="NAD-dependent epimerase/dehydratase" evidence="2">
    <location>
        <begin position="4"/>
        <end position="235"/>
    </location>
</feature>
<protein>
    <submittedName>
        <fullName evidence="3">UDP-glucose 4-epimerase</fullName>
    </submittedName>
</protein>
<dbReference type="EMBL" id="FYEK01000027">
    <property type="protein sequence ID" value="SNB65260.1"/>
    <property type="molecule type" value="Genomic_DNA"/>
</dbReference>